<evidence type="ECO:0008006" key="5">
    <source>
        <dbReference type="Google" id="ProtNLM"/>
    </source>
</evidence>
<evidence type="ECO:0000256" key="2">
    <source>
        <dbReference type="SAM" id="Phobius"/>
    </source>
</evidence>
<evidence type="ECO:0000256" key="1">
    <source>
        <dbReference type="SAM" id="MobiDB-lite"/>
    </source>
</evidence>
<feature type="transmembrane region" description="Helical" evidence="2">
    <location>
        <begin position="41"/>
        <end position="61"/>
    </location>
</feature>
<keyword evidence="2" id="KW-1133">Transmembrane helix</keyword>
<dbReference type="Proteomes" id="UP001225356">
    <property type="component" value="Unassembled WGS sequence"/>
</dbReference>
<keyword evidence="4" id="KW-1185">Reference proteome</keyword>
<gene>
    <name evidence="3" type="ORF">J2853_000641</name>
</gene>
<name>A0ABT9Q4Q9_9ACTN</name>
<accession>A0ABT9Q4Q9</accession>
<protein>
    <recommendedName>
        <fullName evidence="5">DUF4367 domain-containing protein</fullName>
    </recommendedName>
</protein>
<comment type="caution">
    <text evidence="3">The sequence shown here is derived from an EMBL/GenBank/DDBJ whole genome shotgun (WGS) entry which is preliminary data.</text>
</comment>
<sequence length="260" mass="27727">MSTLEDDLRRLLADETGRLSAAPDLADRVVRSSRRKKTNRVRLTALVAAAAVAGAVVPSYLIPDPGSVAVQGVGLGGPVGAPEAARPDATGQAVPEPPAIDDFPPTPSPAPDLGDLGDGRAFGRVRVGYLPAGLQWSHTSRDFGDSYTTSWNDDGDKNGFYCVQIFVYEGQAVREVDERVRTYREEKAGKDVTIGDRTGYLLRQWVGEDGLKGTPSLFLGVGEGRTVEVTFSPTFAERLGGDRAVDRELRRIAAGLTAGD</sequence>
<evidence type="ECO:0000313" key="4">
    <source>
        <dbReference type="Proteomes" id="UP001225356"/>
    </source>
</evidence>
<dbReference type="EMBL" id="JAUSQU010000001">
    <property type="protein sequence ID" value="MDP9841430.1"/>
    <property type="molecule type" value="Genomic_DNA"/>
</dbReference>
<feature type="region of interest" description="Disordered" evidence="1">
    <location>
        <begin position="80"/>
        <end position="117"/>
    </location>
</feature>
<organism evidence="3 4">
    <name type="scientific">Streptosporangium lutulentum</name>
    <dbReference type="NCBI Taxonomy" id="1461250"/>
    <lineage>
        <taxon>Bacteria</taxon>
        <taxon>Bacillati</taxon>
        <taxon>Actinomycetota</taxon>
        <taxon>Actinomycetes</taxon>
        <taxon>Streptosporangiales</taxon>
        <taxon>Streptosporangiaceae</taxon>
        <taxon>Streptosporangium</taxon>
    </lineage>
</organism>
<reference evidence="3 4" key="1">
    <citation type="submission" date="2023-07" db="EMBL/GenBank/DDBJ databases">
        <title>Sequencing the genomes of 1000 actinobacteria strains.</title>
        <authorList>
            <person name="Klenk H.-P."/>
        </authorList>
    </citation>
    <scope>NUCLEOTIDE SEQUENCE [LARGE SCALE GENOMIC DNA]</scope>
    <source>
        <strain evidence="3 4">DSM 46740</strain>
    </source>
</reference>
<evidence type="ECO:0000313" key="3">
    <source>
        <dbReference type="EMBL" id="MDP9841430.1"/>
    </source>
</evidence>
<proteinExistence type="predicted"/>
<dbReference type="RefSeq" id="WP_307554758.1">
    <property type="nucleotide sequence ID" value="NZ_JAUSQU010000001.1"/>
</dbReference>
<keyword evidence="2" id="KW-0812">Transmembrane</keyword>
<keyword evidence="2" id="KW-0472">Membrane</keyword>